<keyword evidence="2" id="KW-1185">Reference proteome</keyword>
<protein>
    <submittedName>
        <fullName evidence="1">Uncharacterized protein</fullName>
    </submittedName>
</protein>
<proteinExistence type="predicted"/>
<evidence type="ECO:0000313" key="1">
    <source>
        <dbReference type="EMBL" id="GIJ13203.1"/>
    </source>
</evidence>
<dbReference type="Proteomes" id="UP000647017">
    <property type="component" value="Unassembled WGS sequence"/>
</dbReference>
<evidence type="ECO:0000313" key="2">
    <source>
        <dbReference type="Proteomes" id="UP000647017"/>
    </source>
</evidence>
<name>A0ABQ4I5S7_9ACTN</name>
<sequence length="59" mass="6573">MVRRSPLLFLRVMLGLQPHGDHLIVETFIPPSIDGIELLGIPGRWGAMDTLGRSHTEKP</sequence>
<reference evidence="1 2" key="1">
    <citation type="submission" date="2021-01" db="EMBL/GenBank/DDBJ databases">
        <title>Whole genome shotgun sequence of Verrucosispora andamanensis NBRC 109075.</title>
        <authorList>
            <person name="Komaki H."/>
            <person name="Tamura T."/>
        </authorList>
    </citation>
    <scope>NUCLEOTIDE SEQUENCE [LARGE SCALE GENOMIC DNA]</scope>
    <source>
        <strain evidence="1 2">NBRC 109075</strain>
    </source>
</reference>
<organism evidence="1 2">
    <name type="scientific">Micromonospora andamanensis</name>
    <dbReference type="NCBI Taxonomy" id="1287068"/>
    <lineage>
        <taxon>Bacteria</taxon>
        <taxon>Bacillati</taxon>
        <taxon>Actinomycetota</taxon>
        <taxon>Actinomycetes</taxon>
        <taxon>Micromonosporales</taxon>
        <taxon>Micromonosporaceae</taxon>
        <taxon>Micromonospora</taxon>
    </lineage>
</organism>
<gene>
    <name evidence="1" type="ORF">Van01_64170</name>
</gene>
<accession>A0ABQ4I5S7</accession>
<comment type="caution">
    <text evidence="1">The sequence shown here is derived from an EMBL/GenBank/DDBJ whole genome shotgun (WGS) entry which is preliminary data.</text>
</comment>
<dbReference type="EMBL" id="BOOZ01000087">
    <property type="protein sequence ID" value="GIJ13203.1"/>
    <property type="molecule type" value="Genomic_DNA"/>
</dbReference>